<dbReference type="Proteomes" id="UP001163324">
    <property type="component" value="Chromosome 6"/>
</dbReference>
<organism evidence="1 2">
    <name type="scientific">Trichothecium roseum</name>
    <dbReference type="NCBI Taxonomy" id="47278"/>
    <lineage>
        <taxon>Eukaryota</taxon>
        <taxon>Fungi</taxon>
        <taxon>Dikarya</taxon>
        <taxon>Ascomycota</taxon>
        <taxon>Pezizomycotina</taxon>
        <taxon>Sordariomycetes</taxon>
        <taxon>Hypocreomycetidae</taxon>
        <taxon>Hypocreales</taxon>
        <taxon>Hypocreales incertae sedis</taxon>
        <taxon>Trichothecium</taxon>
    </lineage>
</organism>
<gene>
    <name evidence="1" type="ORF">N3K66_006327</name>
</gene>
<sequence>MDFWSLPLPLLLVDIKSTVSSCHDDHGQRGCVFLADRTGWHATGSENLHIPTHFTIIIMTAETLSLLKNALNGKGWSPPADSSAPVRALPGPFYTSQAMYDLERRAIFSRKWLLTTHKSRLLEPGQWIKYEVANYEFIICKDRTGTINAFHNICRHRAFPFVAGQSGKSHVFSCQYHGWSYGLNGKLAKAPGYQDLPDFDKSQNGLFRIHVHIDKNGFIWVNLDGKDKPEIPWEQDFGGIDEQPRFALYNFDDYEFDHEWEMEGDYNWKILADNYNECYHCKTTHPDIPTISNVNSYEVDCKGGAICHFGNPTEEQVKEGFMVSSTYHFPNCSFNILRDYLFMQRFIPISPTKSVMKYEVYRNKNATEEAFKAVDALYKRIMSEDKALCAKAQRNINAGIFLNGELHPKMEAGPLYFQNLVRETLTDYHQKEVEAGKEMWPAKQSLPKTAEVSNKDVSLCDAVDCCKVNKEALAF</sequence>
<dbReference type="EMBL" id="CM047945">
    <property type="protein sequence ID" value="KAI9897967.1"/>
    <property type="molecule type" value="Genomic_DNA"/>
</dbReference>
<evidence type="ECO:0000313" key="1">
    <source>
        <dbReference type="EMBL" id="KAI9897967.1"/>
    </source>
</evidence>
<protein>
    <submittedName>
        <fullName evidence="1">Uncharacterized protein</fullName>
    </submittedName>
</protein>
<evidence type="ECO:0000313" key="2">
    <source>
        <dbReference type="Proteomes" id="UP001163324"/>
    </source>
</evidence>
<accession>A0ACC0UV17</accession>
<keyword evidence="2" id="KW-1185">Reference proteome</keyword>
<name>A0ACC0UV17_9HYPO</name>
<reference evidence="1" key="1">
    <citation type="submission" date="2022-10" db="EMBL/GenBank/DDBJ databases">
        <title>Complete Genome of Trichothecium roseum strain YXFP-22015, a Plant Pathogen Isolated from Citrus.</title>
        <authorList>
            <person name="Wang Y."/>
            <person name="Zhu L."/>
        </authorList>
    </citation>
    <scope>NUCLEOTIDE SEQUENCE</scope>
    <source>
        <strain evidence="1">YXFP-22015</strain>
    </source>
</reference>
<proteinExistence type="predicted"/>
<comment type="caution">
    <text evidence="1">The sequence shown here is derived from an EMBL/GenBank/DDBJ whole genome shotgun (WGS) entry which is preliminary data.</text>
</comment>